<evidence type="ECO:0000256" key="1">
    <source>
        <dbReference type="ARBA" id="ARBA00004141"/>
    </source>
</evidence>
<feature type="transmembrane region" description="Helical" evidence="8">
    <location>
        <begin position="6"/>
        <end position="24"/>
    </location>
</feature>
<dbReference type="InterPro" id="IPR001734">
    <property type="entry name" value="Na/solute_symporter"/>
</dbReference>
<feature type="transmembrane region" description="Helical" evidence="8">
    <location>
        <begin position="74"/>
        <end position="94"/>
    </location>
</feature>
<dbReference type="PANTHER" id="PTHR48086">
    <property type="entry name" value="SODIUM/PROLINE SYMPORTER-RELATED"/>
    <property type="match status" value="1"/>
</dbReference>
<dbReference type="InterPro" id="IPR050277">
    <property type="entry name" value="Sodium:Solute_Symporter"/>
</dbReference>
<feature type="transmembrane region" description="Helical" evidence="8">
    <location>
        <begin position="261"/>
        <end position="286"/>
    </location>
</feature>
<feature type="transmembrane region" description="Helical" evidence="8">
    <location>
        <begin position="180"/>
        <end position="201"/>
    </location>
</feature>
<dbReference type="PANTHER" id="PTHR48086:SF7">
    <property type="entry name" value="SODIUM-SOLUTE SYMPORTER-RELATED"/>
    <property type="match status" value="1"/>
</dbReference>
<keyword evidence="10" id="KW-1185">Reference proteome</keyword>
<dbReference type="RefSeq" id="WP_310910553.1">
    <property type="nucleotide sequence ID" value="NZ_JAVLVT010000001.1"/>
</dbReference>
<dbReference type="Proteomes" id="UP001250214">
    <property type="component" value="Unassembled WGS sequence"/>
</dbReference>
<feature type="transmembrane region" description="Helical" evidence="8">
    <location>
        <begin position="383"/>
        <end position="403"/>
    </location>
</feature>
<keyword evidence="4 8" id="KW-0812">Transmembrane</keyword>
<feature type="transmembrane region" description="Helical" evidence="8">
    <location>
        <begin position="306"/>
        <end position="337"/>
    </location>
</feature>
<dbReference type="InterPro" id="IPR038377">
    <property type="entry name" value="Na/Glc_symporter_sf"/>
</dbReference>
<organism evidence="9 10">
    <name type="scientific">Lipingzhangella rawalii</name>
    <dbReference type="NCBI Taxonomy" id="2055835"/>
    <lineage>
        <taxon>Bacteria</taxon>
        <taxon>Bacillati</taxon>
        <taxon>Actinomycetota</taxon>
        <taxon>Actinomycetes</taxon>
        <taxon>Streptosporangiales</taxon>
        <taxon>Nocardiopsidaceae</taxon>
        <taxon>Lipingzhangella</taxon>
    </lineage>
</organism>
<comment type="subcellular location">
    <subcellularLocation>
        <location evidence="1">Membrane</location>
        <topology evidence="1">Multi-pass membrane protein</topology>
    </subcellularLocation>
</comment>
<accession>A0ABU2H167</accession>
<name>A0ABU2H167_9ACTN</name>
<feature type="transmembrane region" description="Helical" evidence="8">
    <location>
        <begin position="115"/>
        <end position="135"/>
    </location>
</feature>
<evidence type="ECO:0000256" key="2">
    <source>
        <dbReference type="ARBA" id="ARBA00006434"/>
    </source>
</evidence>
<evidence type="ECO:0000313" key="10">
    <source>
        <dbReference type="Proteomes" id="UP001250214"/>
    </source>
</evidence>
<evidence type="ECO:0000256" key="7">
    <source>
        <dbReference type="RuleBase" id="RU362091"/>
    </source>
</evidence>
<keyword evidence="3" id="KW-0813">Transport</keyword>
<feature type="transmembrane region" description="Helical" evidence="8">
    <location>
        <begin position="45"/>
        <end position="68"/>
    </location>
</feature>
<sequence length="479" mass="50255">MQAVHLSILAGYLLVMVAIAVAITRRGKIKSGDDFMFAGRSLSRPVLVGTLLATWVGSGTIVGGANFVYSHGPLAGMIFFAGGPVGILVLYLIARRVRRASRYTLPELLEVRFGSGVRTAAALVTILAYLGIAASQFMGGGYVLSLITPLDATEATILVAVIVTLLTISGGLFSVAYTDFLSTLVIVGALIVSVPVVFAAVGGVDAYWSELPQQATTVTGGLSWIQLLGFFLPTLLLILADQNMYQRLTAAKDENQARSAALGMFGASFAVYIPVTLLASAAMILLPQIDADMAILGLAAEGHVPVLIGGLILACAAAFVITTGSSYMLSCASNLTYDLYARFLRSDSTDAQRLRVQRGAVLAVAVIAFVLGMFFPTVLDLQLYSYTVYGAAMVPTVFAVLFWKRATPAGAFAALIAGAVTTVLWQLGGSSVEAALGVDEIEGVLVALPIAVVAMVAVSLLTRPRQTEPSEELHHQPST</sequence>
<proteinExistence type="inferred from homology"/>
<feature type="transmembrane region" description="Helical" evidence="8">
    <location>
        <begin position="221"/>
        <end position="240"/>
    </location>
</feature>
<feature type="transmembrane region" description="Helical" evidence="8">
    <location>
        <begin position="441"/>
        <end position="461"/>
    </location>
</feature>
<gene>
    <name evidence="9" type="ORF">RIF23_01880</name>
</gene>
<evidence type="ECO:0000256" key="5">
    <source>
        <dbReference type="ARBA" id="ARBA00022989"/>
    </source>
</evidence>
<feature type="transmembrane region" description="Helical" evidence="8">
    <location>
        <begin position="410"/>
        <end position="429"/>
    </location>
</feature>
<evidence type="ECO:0000256" key="3">
    <source>
        <dbReference type="ARBA" id="ARBA00022448"/>
    </source>
</evidence>
<evidence type="ECO:0000256" key="8">
    <source>
        <dbReference type="SAM" id="Phobius"/>
    </source>
</evidence>
<dbReference type="Gene3D" id="1.20.1730.10">
    <property type="entry name" value="Sodium/glucose cotransporter"/>
    <property type="match status" value="1"/>
</dbReference>
<dbReference type="EMBL" id="JAVLVT010000001">
    <property type="protein sequence ID" value="MDS1269039.1"/>
    <property type="molecule type" value="Genomic_DNA"/>
</dbReference>
<feature type="transmembrane region" description="Helical" evidence="8">
    <location>
        <begin position="155"/>
        <end position="173"/>
    </location>
</feature>
<dbReference type="Pfam" id="PF00474">
    <property type="entry name" value="SSF"/>
    <property type="match status" value="1"/>
</dbReference>
<reference evidence="10" key="1">
    <citation type="submission" date="2023-07" db="EMBL/GenBank/DDBJ databases">
        <title>Novel species in the genus Lipingzhangella isolated from Sambhar Salt Lake.</title>
        <authorList>
            <person name="Jiya N."/>
            <person name="Kajale S."/>
            <person name="Sharma A."/>
        </authorList>
    </citation>
    <scope>NUCLEOTIDE SEQUENCE [LARGE SCALE GENOMIC DNA]</scope>
    <source>
        <strain evidence="10">LS1_29</strain>
    </source>
</reference>
<comment type="similarity">
    <text evidence="2 7">Belongs to the sodium:solute symporter (SSF) (TC 2.A.21) family.</text>
</comment>
<evidence type="ECO:0000256" key="6">
    <source>
        <dbReference type="ARBA" id="ARBA00023136"/>
    </source>
</evidence>
<evidence type="ECO:0000256" key="4">
    <source>
        <dbReference type="ARBA" id="ARBA00022692"/>
    </source>
</evidence>
<evidence type="ECO:0000313" key="9">
    <source>
        <dbReference type="EMBL" id="MDS1269039.1"/>
    </source>
</evidence>
<dbReference type="PROSITE" id="PS50283">
    <property type="entry name" value="NA_SOLUT_SYMP_3"/>
    <property type="match status" value="1"/>
</dbReference>
<keyword evidence="6 8" id="KW-0472">Membrane</keyword>
<feature type="transmembrane region" description="Helical" evidence="8">
    <location>
        <begin position="358"/>
        <end position="377"/>
    </location>
</feature>
<comment type="caution">
    <text evidence="9">The sequence shown here is derived from an EMBL/GenBank/DDBJ whole genome shotgun (WGS) entry which is preliminary data.</text>
</comment>
<keyword evidence="5 8" id="KW-1133">Transmembrane helix</keyword>
<dbReference type="CDD" id="cd10322">
    <property type="entry name" value="SLC5sbd"/>
    <property type="match status" value="1"/>
</dbReference>
<protein>
    <submittedName>
        <fullName evidence="9">Sodium:solute symporter family protein</fullName>
    </submittedName>
</protein>